<reference evidence="1 2" key="1">
    <citation type="submission" date="2023-03" db="EMBL/GenBank/DDBJ databases">
        <authorList>
            <person name="Pearce D."/>
        </authorList>
    </citation>
    <scope>NUCLEOTIDE SEQUENCE [LARGE SCALE GENOMIC DNA]</scope>
    <source>
        <strain evidence="1">Msz</strain>
    </source>
</reference>
<proteinExistence type="predicted"/>
<organism evidence="1 2">
    <name type="scientific">Methylocaldum szegediense</name>
    <dbReference type="NCBI Taxonomy" id="73780"/>
    <lineage>
        <taxon>Bacteria</taxon>
        <taxon>Pseudomonadati</taxon>
        <taxon>Pseudomonadota</taxon>
        <taxon>Gammaproteobacteria</taxon>
        <taxon>Methylococcales</taxon>
        <taxon>Methylococcaceae</taxon>
        <taxon>Methylocaldum</taxon>
    </lineage>
</organism>
<accession>A0ABM9I742</accession>
<protein>
    <submittedName>
        <fullName evidence="1">Uncharacterized protein</fullName>
    </submittedName>
</protein>
<gene>
    <name evidence="1" type="ORF">MSZNOR_4113</name>
</gene>
<evidence type="ECO:0000313" key="1">
    <source>
        <dbReference type="EMBL" id="CAI8934577.1"/>
    </source>
</evidence>
<keyword evidence="2" id="KW-1185">Reference proteome</keyword>
<dbReference type="EMBL" id="OX458333">
    <property type="protein sequence ID" value="CAI8934577.1"/>
    <property type="molecule type" value="Genomic_DNA"/>
</dbReference>
<dbReference type="Proteomes" id="UP001162030">
    <property type="component" value="Chromosome"/>
</dbReference>
<name>A0ABM9I742_9GAMM</name>
<evidence type="ECO:0000313" key="2">
    <source>
        <dbReference type="Proteomes" id="UP001162030"/>
    </source>
</evidence>
<sequence>MVQSPLDMTLYGLGGNPEKFGDFGMGHAVESVEHEGMAGHGRKLGKRGTKALHAFCADRGILGGGRRSGEFFRNVGDVFVIAMAFLAQVVDDQIGRRAEKESARLADGRRRVREHTEKDVLDQVGRVEIAHFAAQETEQVVCVAGEPIMYGSFGHGNRRRRASITMELHSNPHATRGIIGNLRLSCRLPAAPMRQMPKRCGK</sequence>